<dbReference type="RefSeq" id="WP_186740174.1">
    <property type="nucleotide sequence ID" value="NZ_VFIA01000037.1"/>
</dbReference>
<comment type="caution">
    <text evidence="1">The sequence shown here is derived from an EMBL/GenBank/DDBJ whole genome shotgun (WGS) entry which is preliminary data.</text>
</comment>
<evidence type="ECO:0000313" key="2">
    <source>
        <dbReference type="Proteomes" id="UP000700732"/>
    </source>
</evidence>
<keyword evidence="2" id="KW-1185">Reference proteome</keyword>
<accession>A0ABR6WD61</accession>
<name>A0ABR6WD61_9BACT</name>
<evidence type="ECO:0000313" key="1">
    <source>
        <dbReference type="EMBL" id="MBC3794098.1"/>
    </source>
</evidence>
<sequence length="68" mass="7698">MPSDRDTSGKPAKNQMVEKIIRQKITELKPDIDWALVNFRKDAKGRILGLESSDPELHAWLQLIQIGG</sequence>
<proteinExistence type="predicted"/>
<dbReference type="Proteomes" id="UP000700732">
    <property type="component" value="Unassembled WGS sequence"/>
</dbReference>
<gene>
    <name evidence="1" type="ORF">FH603_4625</name>
</gene>
<dbReference type="EMBL" id="VFIA01000037">
    <property type="protein sequence ID" value="MBC3794098.1"/>
    <property type="molecule type" value="Genomic_DNA"/>
</dbReference>
<organism evidence="1 2">
    <name type="scientific">Spirosoma utsteinense</name>
    <dbReference type="NCBI Taxonomy" id="2585773"/>
    <lineage>
        <taxon>Bacteria</taxon>
        <taxon>Pseudomonadati</taxon>
        <taxon>Bacteroidota</taxon>
        <taxon>Cytophagia</taxon>
        <taxon>Cytophagales</taxon>
        <taxon>Cytophagaceae</taxon>
        <taxon>Spirosoma</taxon>
    </lineage>
</organism>
<protein>
    <submittedName>
        <fullName evidence="1">Uncharacterized protein</fullName>
    </submittedName>
</protein>
<reference evidence="1 2" key="1">
    <citation type="submission" date="2019-06" db="EMBL/GenBank/DDBJ databases">
        <title>Spirosoma utsteinense sp. nov. isolated from Antarctic ice-free soils.</title>
        <authorList>
            <person name="Tahon G."/>
        </authorList>
    </citation>
    <scope>NUCLEOTIDE SEQUENCE [LARGE SCALE GENOMIC DNA]</scope>
    <source>
        <strain evidence="1 2">LMG 31447</strain>
    </source>
</reference>